<protein>
    <submittedName>
        <fullName evidence="4">FHA domain-containing protein</fullName>
    </submittedName>
</protein>
<organism evidence="4 5">
    <name type="scientific">Populibacterium corticicola</name>
    <dbReference type="NCBI Taxonomy" id="1812826"/>
    <lineage>
        <taxon>Bacteria</taxon>
        <taxon>Bacillati</taxon>
        <taxon>Actinomycetota</taxon>
        <taxon>Actinomycetes</taxon>
        <taxon>Micrococcales</taxon>
        <taxon>Jonesiaceae</taxon>
        <taxon>Populibacterium</taxon>
    </lineage>
</organism>
<evidence type="ECO:0000313" key="4">
    <source>
        <dbReference type="EMBL" id="MFD2839948.1"/>
    </source>
</evidence>
<dbReference type="PROSITE" id="PS50006">
    <property type="entry name" value="FHA_DOMAIN"/>
    <property type="match status" value="1"/>
</dbReference>
<gene>
    <name evidence="4" type="ORF">ACFSYH_05105</name>
</gene>
<dbReference type="Pfam" id="PF00498">
    <property type="entry name" value="FHA"/>
    <property type="match status" value="1"/>
</dbReference>
<sequence length="474" mass="49659">MMLTRIGQGNLTAVARGDVFIVTRALPGGAEVDKEMGVHLWHALNSERGIQKAVSLLAQAGLENMPEFALVHPRNNTLHVIVRGKFSVLLLNHDGRYSSVDSQGVATWREYTDLPASEWCIRGVPGLTLEGTEEFYLASGVSRVSIMASLGWDDPDSPMSAAEAVETGAIAAIEYSSTSGELAVDPAVVAAEPPAVSVPRGMPAVAAPTPGGVPVVAPQPQHLPSGSVPAAPYEPAPVSGAVPAPATTPVPLPTSPQVSLPPHVTQVAGDAVNESPSAQHRADQPQDAAAFPPAAPTAPVPAVPAPTAQILQPLTGSQTEVPAPGDESNTVLTNNLVEIRQSMETNTNLPVPEEPITAVMNIPVPTLKLSNGVRIPLDRTVLIGRAPEASRVSLREIPRLVNVASPNNDVSRTHAQIRVEGEFVLVTDLNSTNGVFLNEPGLAPRRLHPDEPTHLEPGVIVDLGDGATFEIEEI</sequence>
<feature type="domain" description="FHA" evidence="3">
    <location>
        <begin position="381"/>
        <end position="442"/>
    </location>
</feature>
<dbReference type="InterPro" id="IPR000253">
    <property type="entry name" value="FHA_dom"/>
</dbReference>
<dbReference type="InterPro" id="IPR008984">
    <property type="entry name" value="SMAD_FHA_dom_sf"/>
</dbReference>
<evidence type="ECO:0000313" key="5">
    <source>
        <dbReference type="Proteomes" id="UP001597391"/>
    </source>
</evidence>
<evidence type="ECO:0000259" key="3">
    <source>
        <dbReference type="PROSITE" id="PS50006"/>
    </source>
</evidence>
<proteinExistence type="predicted"/>
<keyword evidence="5" id="KW-1185">Reference proteome</keyword>
<feature type="compositionally biased region" description="Pro residues" evidence="2">
    <location>
        <begin position="293"/>
        <end position="303"/>
    </location>
</feature>
<dbReference type="SMART" id="SM00240">
    <property type="entry name" value="FHA"/>
    <property type="match status" value="1"/>
</dbReference>
<dbReference type="CDD" id="cd00060">
    <property type="entry name" value="FHA"/>
    <property type="match status" value="1"/>
</dbReference>
<comment type="caution">
    <text evidence="4">The sequence shown here is derived from an EMBL/GenBank/DDBJ whole genome shotgun (WGS) entry which is preliminary data.</text>
</comment>
<dbReference type="SUPFAM" id="SSF49879">
    <property type="entry name" value="SMAD/FHA domain"/>
    <property type="match status" value="1"/>
</dbReference>
<name>A0ABW5XDY1_9MICO</name>
<evidence type="ECO:0000256" key="1">
    <source>
        <dbReference type="ARBA" id="ARBA00022553"/>
    </source>
</evidence>
<reference evidence="5" key="1">
    <citation type="journal article" date="2019" name="Int. J. Syst. Evol. Microbiol.">
        <title>The Global Catalogue of Microorganisms (GCM) 10K type strain sequencing project: providing services to taxonomists for standard genome sequencing and annotation.</title>
        <authorList>
            <consortium name="The Broad Institute Genomics Platform"/>
            <consortium name="The Broad Institute Genome Sequencing Center for Infectious Disease"/>
            <person name="Wu L."/>
            <person name="Ma J."/>
        </authorList>
    </citation>
    <scope>NUCLEOTIDE SEQUENCE [LARGE SCALE GENOMIC DNA]</scope>
    <source>
        <strain evidence="5">KCTC 33576</strain>
    </source>
</reference>
<dbReference type="Gene3D" id="2.60.200.20">
    <property type="match status" value="1"/>
</dbReference>
<dbReference type="RefSeq" id="WP_377465558.1">
    <property type="nucleotide sequence ID" value="NZ_JBHUOP010000002.1"/>
</dbReference>
<evidence type="ECO:0000256" key="2">
    <source>
        <dbReference type="SAM" id="MobiDB-lite"/>
    </source>
</evidence>
<feature type="region of interest" description="Disordered" evidence="2">
    <location>
        <begin position="271"/>
        <end position="303"/>
    </location>
</feature>
<dbReference type="Proteomes" id="UP001597391">
    <property type="component" value="Unassembled WGS sequence"/>
</dbReference>
<keyword evidence="1" id="KW-0597">Phosphoprotein</keyword>
<dbReference type="EMBL" id="JBHUOP010000002">
    <property type="protein sequence ID" value="MFD2839948.1"/>
    <property type="molecule type" value="Genomic_DNA"/>
</dbReference>
<accession>A0ABW5XDY1</accession>